<keyword evidence="4" id="KW-1185">Reference proteome</keyword>
<organism evidence="3 4">
    <name type="scientific">Aquipuribacter nitratireducens</name>
    <dbReference type="NCBI Taxonomy" id="650104"/>
    <lineage>
        <taxon>Bacteria</taxon>
        <taxon>Bacillati</taxon>
        <taxon>Actinomycetota</taxon>
        <taxon>Actinomycetes</taxon>
        <taxon>Micrococcales</taxon>
        <taxon>Intrasporangiaceae</taxon>
        <taxon>Aquipuribacter</taxon>
    </lineage>
</organism>
<feature type="domain" description="AAA+ ATPase" evidence="2">
    <location>
        <begin position="53"/>
        <end position="171"/>
    </location>
</feature>
<proteinExistence type="predicted"/>
<feature type="region of interest" description="Disordered" evidence="1">
    <location>
        <begin position="207"/>
        <end position="227"/>
    </location>
</feature>
<dbReference type="RefSeq" id="WP_340268942.1">
    <property type="nucleotide sequence ID" value="NZ_JBBEOG010000003.1"/>
</dbReference>
<sequence>MVGAGADEDDAVADAAVDAAIDAERRTRSGAVRGTAVLLPKVLAAVQDHADRPPAVVLVDGRSGSGKTTLARHLARALRQSDVDVTVVHMDGIYPGWDGLDAAVRMLAHDVLPLLSAGRAVSYPTWRWSSGTPGPAVTVRPRDVVLVEGVGAASTAARARADLVVWLEVPAHVRHERAMTRDGDTYRPHWHRWARQEEEYVRREGPHTGAHVVLGPDGRMPHPPLGH</sequence>
<dbReference type="Pfam" id="PF13238">
    <property type="entry name" value="AAA_18"/>
    <property type="match status" value="1"/>
</dbReference>
<evidence type="ECO:0000256" key="1">
    <source>
        <dbReference type="SAM" id="MobiDB-lite"/>
    </source>
</evidence>
<dbReference type="Gene3D" id="3.40.50.300">
    <property type="entry name" value="P-loop containing nucleotide triphosphate hydrolases"/>
    <property type="match status" value="1"/>
</dbReference>
<dbReference type="Proteomes" id="UP001596122">
    <property type="component" value="Unassembled WGS sequence"/>
</dbReference>
<dbReference type="SUPFAM" id="SSF52540">
    <property type="entry name" value="P-loop containing nucleoside triphosphate hydrolases"/>
    <property type="match status" value="1"/>
</dbReference>
<accession>A0ABW0GJR2</accession>
<dbReference type="SMART" id="SM00382">
    <property type="entry name" value="AAA"/>
    <property type="match status" value="1"/>
</dbReference>
<dbReference type="InterPro" id="IPR003593">
    <property type="entry name" value="AAA+_ATPase"/>
</dbReference>
<evidence type="ECO:0000313" key="4">
    <source>
        <dbReference type="Proteomes" id="UP001596122"/>
    </source>
</evidence>
<gene>
    <name evidence="3" type="ORF">ACFPJ6_02815</name>
</gene>
<dbReference type="InterPro" id="IPR027417">
    <property type="entry name" value="P-loop_NTPase"/>
</dbReference>
<evidence type="ECO:0000313" key="3">
    <source>
        <dbReference type="EMBL" id="MFC5379714.1"/>
    </source>
</evidence>
<protein>
    <submittedName>
        <fullName evidence="3">AAA family ATPase</fullName>
    </submittedName>
</protein>
<evidence type="ECO:0000259" key="2">
    <source>
        <dbReference type="SMART" id="SM00382"/>
    </source>
</evidence>
<name>A0ABW0GJR2_9MICO</name>
<reference evidence="4" key="1">
    <citation type="journal article" date="2019" name="Int. J. Syst. Evol. Microbiol.">
        <title>The Global Catalogue of Microorganisms (GCM) 10K type strain sequencing project: providing services to taxonomists for standard genome sequencing and annotation.</title>
        <authorList>
            <consortium name="The Broad Institute Genomics Platform"/>
            <consortium name="The Broad Institute Genome Sequencing Center for Infectious Disease"/>
            <person name="Wu L."/>
            <person name="Ma J."/>
        </authorList>
    </citation>
    <scope>NUCLEOTIDE SEQUENCE [LARGE SCALE GENOMIC DNA]</scope>
    <source>
        <strain evidence="4">CCUG 43114</strain>
    </source>
</reference>
<dbReference type="EMBL" id="JBHSLD010000004">
    <property type="protein sequence ID" value="MFC5379714.1"/>
    <property type="molecule type" value="Genomic_DNA"/>
</dbReference>
<comment type="caution">
    <text evidence="3">The sequence shown here is derived from an EMBL/GenBank/DDBJ whole genome shotgun (WGS) entry which is preliminary data.</text>
</comment>